<protein>
    <recommendedName>
        <fullName evidence="1">PPIase cyclophilin-type domain-containing protein</fullName>
    </recommendedName>
</protein>
<dbReference type="SUPFAM" id="SSF50891">
    <property type="entry name" value="Cyclophilin-like"/>
    <property type="match status" value="1"/>
</dbReference>
<dbReference type="AlphaFoldDB" id="X1MNW8"/>
<proteinExistence type="predicted"/>
<reference evidence="2" key="1">
    <citation type="journal article" date="2014" name="Front. Microbiol.">
        <title>High frequency of phylogenetically diverse reductive dehalogenase-homologous genes in deep subseafloor sedimentary metagenomes.</title>
        <authorList>
            <person name="Kawai M."/>
            <person name="Futagami T."/>
            <person name="Toyoda A."/>
            <person name="Takaki Y."/>
            <person name="Nishi S."/>
            <person name="Hori S."/>
            <person name="Arai W."/>
            <person name="Tsubouchi T."/>
            <person name="Morono Y."/>
            <person name="Uchiyama I."/>
            <person name="Ito T."/>
            <person name="Fujiyama A."/>
            <person name="Inagaki F."/>
            <person name="Takami H."/>
        </authorList>
    </citation>
    <scope>NUCLEOTIDE SEQUENCE</scope>
    <source>
        <strain evidence="2">Expedition CK06-06</strain>
    </source>
</reference>
<organism evidence="2">
    <name type="scientific">marine sediment metagenome</name>
    <dbReference type="NCBI Taxonomy" id="412755"/>
    <lineage>
        <taxon>unclassified sequences</taxon>
        <taxon>metagenomes</taxon>
        <taxon>ecological metagenomes</taxon>
    </lineage>
</organism>
<dbReference type="InterPro" id="IPR002130">
    <property type="entry name" value="Cyclophilin-type_PPIase_dom"/>
</dbReference>
<dbReference type="EMBL" id="BARV01019743">
    <property type="protein sequence ID" value="GAI19736.1"/>
    <property type="molecule type" value="Genomic_DNA"/>
</dbReference>
<gene>
    <name evidence="2" type="ORF">S06H3_33112</name>
</gene>
<dbReference type="Gene3D" id="2.40.100.10">
    <property type="entry name" value="Cyclophilin-like"/>
    <property type="match status" value="1"/>
</dbReference>
<evidence type="ECO:0000313" key="2">
    <source>
        <dbReference type="EMBL" id="GAI19736.1"/>
    </source>
</evidence>
<dbReference type="InterPro" id="IPR029000">
    <property type="entry name" value="Cyclophilin-like_dom_sf"/>
</dbReference>
<comment type="caution">
    <text evidence="2">The sequence shown here is derived from an EMBL/GenBank/DDBJ whole genome shotgun (WGS) entry which is preliminary data.</text>
</comment>
<name>X1MNW8_9ZZZZ</name>
<dbReference type="Pfam" id="PF00160">
    <property type="entry name" value="Pro_isomerase"/>
    <property type="match status" value="1"/>
</dbReference>
<evidence type="ECO:0000259" key="1">
    <source>
        <dbReference type="Pfam" id="PF00160"/>
    </source>
</evidence>
<dbReference type="GO" id="GO:0003755">
    <property type="term" value="F:peptidyl-prolyl cis-trans isomerase activity"/>
    <property type="evidence" value="ECO:0007669"/>
    <property type="project" value="InterPro"/>
</dbReference>
<feature type="non-terminal residue" evidence="2">
    <location>
        <position position="1"/>
    </location>
</feature>
<feature type="domain" description="PPIase cyclophilin-type" evidence="1">
    <location>
        <begin position="16"/>
        <end position="65"/>
    </location>
</feature>
<accession>X1MNW8</accession>
<sequence>IKPEGESYYSGTKFFREGKKFHRIVLNDLIQAGSPDESAETGPGYTFPNEIHPDLRHDRAGILGIVGL</sequence>